<dbReference type="AlphaFoldDB" id="A0A5J6WZF3"/>
<proteinExistence type="predicted"/>
<dbReference type="EMBL" id="CP040449">
    <property type="protein sequence ID" value="QFI55268.1"/>
    <property type="molecule type" value="Genomic_DNA"/>
</dbReference>
<dbReference type="InterPro" id="IPR052931">
    <property type="entry name" value="Prophage_regulatory_activator"/>
</dbReference>
<dbReference type="Pfam" id="PF05930">
    <property type="entry name" value="Phage_AlpA"/>
    <property type="match status" value="1"/>
</dbReference>
<organism evidence="1 2">
    <name type="scientific">Aeromonas simiae</name>
    <dbReference type="NCBI Taxonomy" id="218936"/>
    <lineage>
        <taxon>Bacteria</taxon>
        <taxon>Pseudomonadati</taxon>
        <taxon>Pseudomonadota</taxon>
        <taxon>Gammaproteobacteria</taxon>
        <taxon>Aeromonadales</taxon>
        <taxon>Aeromonadaceae</taxon>
        <taxon>Aeromonas</taxon>
    </lineage>
</organism>
<accession>A0A5J6WZF3</accession>
<dbReference type="RefSeq" id="WP_193001103.1">
    <property type="nucleotide sequence ID" value="NZ_CP040449.1"/>
</dbReference>
<dbReference type="InterPro" id="IPR010260">
    <property type="entry name" value="AlpA"/>
</dbReference>
<dbReference type="PANTHER" id="PTHR36154:SF1">
    <property type="entry name" value="DNA-BINDING TRANSCRIPTIONAL ACTIVATOR ALPA"/>
    <property type="match status" value="1"/>
</dbReference>
<reference evidence="1 2" key="1">
    <citation type="submission" date="2019-05" db="EMBL/GenBank/DDBJ databases">
        <title>OXA-830, a novel chromosomally encoded expanded-spectrum class D beta-lactamase in Aeromonas simiae.</title>
        <authorList>
            <person name="Zhou W."/>
            <person name="Chen Q."/>
        </authorList>
    </citation>
    <scope>NUCLEOTIDE SEQUENCE [LARGE SCALE GENOMIC DNA]</scope>
    <source>
        <strain evidence="1 2">A6</strain>
    </source>
</reference>
<evidence type="ECO:0000313" key="2">
    <source>
        <dbReference type="Proteomes" id="UP000594034"/>
    </source>
</evidence>
<sequence>MEQYIPTPNQTLRFIRVGEAVKKTGLSKSSIYDLMAQDLFPKTVRLGARSVAFIESEIDAWMVERIATRNVPNKRHQ</sequence>
<keyword evidence="2" id="KW-1185">Reference proteome</keyword>
<gene>
    <name evidence="1" type="ORF">FE240_11595</name>
</gene>
<dbReference type="PANTHER" id="PTHR36154">
    <property type="entry name" value="DNA-BINDING TRANSCRIPTIONAL ACTIVATOR ALPA"/>
    <property type="match status" value="1"/>
</dbReference>
<dbReference type="Proteomes" id="UP000594034">
    <property type="component" value="Chromosome"/>
</dbReference>
<name>A0A5J6WZF3_9GAMM</name>
<evidence type="ECO:0000313" key="1">
    <source>
        <dbReference type="EMBL" id="QFI55268.1"/>
    </source>
</evidence>
<protein>
    <submittedName>
        <fullName evidence="1">AlpA family transcriptional regulator</fullName>
    </submittedName>
</protein>
<dbReference type="KEGG" id="asim:FE240_11595"/>
<dbReference type="Gene3D" id="1.10.238.160">
    <property type="match status" value="1"/>
</dbReference>